<protein>
    <submittedName>
        <fullName evidence="1">Uncharacterized protein</fullName>
    </submittedName>
</protein>
<dbReference type="EMBL" id="JACHIW010000001">
    <property type="protein sequence ID" value="MBB5155627.1"/>
    <property type="molecule type" value="Genomic_DNA"/>
</dbReference>
<dbReference type="AlphaFoldDB" id="A0A840Q6N7"/>
<reference evidence="1 2" key="1">
    <citation type="submission" date="2020-08" db="EMBL/GenBank/DDBJ databases">
        <title>Sequencing the genomes of 1000 actinobacteria strains.</title>
        <authorList>
            <person name="Klenk H.-P."/>
        </authorList>
    </citation>
    <scope>NUCLEOTIDE SEQUENCE [LARGE SCALE GENOMIC DNA]</scope>
    <source>
        <strain evidence="1 2">DSM 45584</strain>
    </source>
</reference>
<dbReference type="RefSeq" id="WP_184726934.1">
    <property type="nucleotide sequence ID" value="NZ_JACHIW010000001.1"/>
</dbReference>
<proteinExistence type="predicted"/>
<sequence length="64" mass="7145">MVWTDHLGFTHERKPGTIATSRCGLNMGISNEPPCARPCRKCLDEALQEESPPDVDSGRHRRIA</sequence>
<accession>A0A840Q6N7</accession>
<organism evidence="1 2">
    <name type="scientific">Saccharopolyspora phatthalungensis</name>
    <dbReference type="NCBI Taxonomy" id="664693"/>
    <lineage>
        <taxon>Bacteria</taxon>
        <taxon>Bacillati</taxon>
        <taxon>Actinomycetota</taxon>
        <taxon>Actinomycetes</taxon>
        <taxon>Pseudonocardiales</taxon>
        <taxon>Pseudonocardiaceae</taxon>
        <taxon>Saccharopolyspora</taxon>
    </lineage>
</organism>
<comment type="caution">
    <text evidence="1">The sequence shown here is derived from an EMBL/GenBank/DDBJ whole genome shotgun (WGS) entry which is preliminary data.</text>
</comment>
<dbReference type="Proteomes" id="UP000584374">
    <property type="component" value="Unassembled WGS sequence"/>
</dbReference>
<keyword evidence="2" id="KW-1185">Reference proteome</keyword>
<gene>
    <name evidence="1" type="ORF">BJ970_003161</name>
</gene>
<evidence type="ECO:0000313" key="1">
    <source>
        <dbReference type="EMBL" id="MBB5155627.1"/>
    </source>
</evidence>
<name>A0A840Q6N7_9PSEU</name>
<evidence type="ECO:0000313" key="2">
    <source>
        <dbReference type="Proteomes" id="UP000584374"/>
    </source>
</evidence>